<dbReference type="AlphaFoldDB" id="A0A4Q2TXN9"/>
<dbReference type="InterPro" id="IPR051610">
    <property type="entry name" value="GPI/OXD"/>
</dbReference>
<accession>A0A4Q2TXN9</accession>
<feature type="binding site" evidence="3">
    <location>
        <position position="141"/>
    </location>
    <ligand>
        <name>Mn(2+)</name>
        <dbReference type="ChEBI" id="CHEBI:29035"/>
        <label>1</label>
    </ligand>
</feature>
<feature type="binding site" evidence="3">
    <location>
        <position position="135"/>
    </location>
    <ligand>
        <name>Mn(2+)</name>
        <dbReference type="ChEBI" id="CHEBI:29035"/>
        <label>1</label>
    </ligand>
</feature>
<keyword evidence="7" id="KW-1185">Reference proteome</keyword>
<evidence type="ECO:0000313" key="7">
    <source>
        <dbReference type="Proteomes" id="UP000290759"/>
    </source>
</evidence>
<dbReference type="PROSITE" id="PS51318">
    <property type="entry name" value="TAT"/>
    <property type="match status" value="1"/>
</dbReference>
<dbReference type="SMART" id="SM00835">
    <property type="entry name" value="Cupin_1"/>
    <property type="match status" value="2"/>
</dbReference>
<dbReference type="GO" id="GO:0033609">
    <property type="term" value="P:oxalate metabolic process"/>
    <property type="evidence" value="ECO:0007669"/>
    <property type="project" value="InterPro"/>
</dbReference>
<protein>
    <submittedName>
        <fullName evidence="6">Cupin domain-containing protein</fullName>
    </submittedName>
</protein>
<feature type="binding site" evidence="3">
    <location>
        <position position="180"/>
    </location>
    <ligand>
        <name>Mn(2+)</name>
        <dbReference type="ChEBI" id="CHEBI:29035"/>
        <label>1</label>
    </ligand>
</feature>
<feature type="binding site" evidence="3">
    <location>
        <position position="327"/>
    </location>
    <ligand>
        <name>Mn(2+)</name>
        <dbReference type="ChEBI" id="CHEBI:29035"/>
        <label>2</label>
    </ligand>
</feature>
<dbReference type="InterPro" id="IPR006045">
    <property type="entry name" value="Cupin_1"/>
</dbReference>
<dbReference type="CDD" id="cd20305">
    <property type="entry name" value="cupin_OxDC_C"/>
    <property type="match status" value="1"/>
</dbReference>
<dbReference type="SUPFAM" id="SSF51182">
    <property type="entry name" value="RmlC-like cupins"/>
    <property type="match status" value="1"/>
</dbReference>
<dbReference type="PANTHER" id="PTHR35848:SF9">
    <property type="entry name" value="SLL1358 PROTEIN"/>
    <property type="match status" value="1"/>
</dbReference>
<dbReference type="GO" id="GO:0046872">
    <property type="term" value="F:metal ion binding"/>
    <property type="evidence" value="ECO:0007669"/>
    <property type="project" value="UniProtKB-KW"/>
</dbReference>
<feature type="binding site" evidence="3">
    <location>
        <position position="366"/>
    </location>
    <ligand>
        <name>Mn(2+)</name>
        <dbReference type="ChEBI" id="CHEBI:29035"/>
        <label>2</label>
    </ligand>
</feature>
<dbReference type="NCBIfam" id="TIGR03404">
    <property type="entry name" value="bicupin_oxalic"/>
    <property type="match status" value="1"/>
</dbReference>
<dbReference type="InterPro" id="IPR017774">
    <property type="entry name" value="Bicupin_oxalate_deCO2ase/Oxase"/>
</dbReference>
<dbReference type="EMBL" id="QYBB01000097">
    <property type="protein sequence ID" value="RYC28869.1"/>
    <property type="molecule type" value="Genomic_DNA"/>
</dbReference>
<sequence length="431" mass="46419">MSDQNTPNTPRRPVAGFAPSRRGLLGAGVAGLGLAAAGGAQAQSRATTLAGMKDASATNPGPQNGALGTLFPDSTMPPASDHGSVKQFWSSMSLAHRRIQEGGWARQVNVVDFPISKDIAGVNMRLEAGGIRELHWHAADEWAIMLTGTARITALDYDGSPFVKDVKAGDLWYFPQGLPHSIQGLGPDGCEFLLVFDEGTFSEDDTTLISDWLIHTPRAVVAKNFGVDAAALKPFDDIPPNGKYIFPAPVPPALSQDAGAMTKSHPTSKIDFAFAMTDMKPTKEDANGSIRVVDSRNFTISRNVAAAYVVIKPGALRELHWHQNADEWQFWISGKGRMTLFANHSDARTIDFNPSDVGYAPATLPHYIENTGTEDLVYLEMFKAPVYQDVSLNNWIAALPPELVKQHLGLSDETLAAIPKDNLGIVPPGKA</sequence>
<evidence type="ECO:0000256" key="4">
    <source>
        <dbReference type="SAM" id="MobiDB-lite"/>
    </source>
</evidence>
<evidence type="ECO:0000259" key="5">
    <source>
        <dbReference type="SMART" id="SM00835"/>
    </source>
</evidence>
<feature type="region of interest" description="Disordered" evidence="4">
    <location>
        <begin position="51"/>
        <end position="83"/>
    </location>
</feature>
<dbReference type="Proteomes" id="UP000290759">
    <property type="component" value="Unassembled WGS sequence"/>
</dbReference>
<dbReference type="InterPro" id="IPR014710">
    <property type="entry name" value="RmlC-like_jellyroll"/>
</dbReference>
<dbReference type="Gene3D" id="2.60.120.10">
    <property type="entry name" value="Jelly Rolls"/>
    <property type="match status" value="2"/>
</dbReference>
<evidence type="ECO:0000313" key="6">
    <source>
        <dbReference type="EMBL" id="RYC28869.1"/>
    </source>
</evidence>
<dbReference type="RefSeq" id="WP_129230039.1">
    <property type="nucleotide sequence ID" value="NZ_QYBB01000097.1"/>
</dbReference>
<organism evidence="6 7">
    <name type="scientific">Lichenibacterium minor</name>
    <dbReference type="NCBI Taxonomy" id="2316528"/>
    <lineage>
        <taxon>Bacteria</taxon>
        <taxon>Pseudomonadati</taxon>
        <taxon>Pseudomonadota</taxon>
        <taxon>Alphaproteobacteria</taxon>
        <taxon>Hyphomicrobiales</taxon>
        <taxon>Lichenihabitantaceae</taxon>
        <taxon>Lichenibacterium</taxon>
    </lineage>
</organism>
<reference evidence="6 7" key="1">
    <citation type="submission" date="2018-12" db="EMBL/GenBank/DDBJ databases">
        <authorList>
            <person name="Grouzdev D.S."/>
            <person name="Krutkina M.S."/>
        </authorList>
    </citation>
    <scope>NUCLEOTIDE SEQUENCE [LARGE SCALE GENOMIC DNA]</scope>
    <source>
        <strain evidence="6 7">RmlP026</strain>
    </source>
</reference>
<feature type="domain" description="Cupin type-1" evidence="5">
    <location>
        <begin position="274"/>
        <end position="416"/>
    </location>
</feature>
<reference evidence="6 7" key="2">
    <citation type="submission" date="2019-02" db="EMBL/GenBank/DDBJ databases">
        <title>'Lichenibacterium ramalinii' gen. nov. sp. nov., 'Lichenibacterium minor' gen. nov. sp. nov.</title>
        <authorList>
            <person name="Pankratov T."/>
        </authorList>
    </citation>
    <scope>NUCLEOTIDE SEQUENCE [LARGE SCALE GENOMIC DNA]</scope>
    <source>
        <strain evidence="6 7">RmlP026</strain>
    </source>
</reference>
<feature type="active site" description="Proton donor" evidence="2">
    <location>
        <position position="380"/>
    </location>
</feature>
<feature type="domain" description="Cupin type-1" evidence="5">
    <location>
        <begin position="93"/>
        <end position="233"/>
    </location>
</feature>
<comment type="caution">
    <text evidence="6">The sequence shown here is derived from an EMBL/GenBank/DDBJ whole genome shotgun (WGS) entry which is preliminary data.</text>
</comment>
<evidence type="ECO:0000256" key="1">
    <source>
        <dbReference type="ARBA" id="ARBA00022723"/>
    </source>
</evidence>
<dbReference type="CDD" id="cd20304">
    <property type="entry name" value="cupin_OxDC_N"/>
    <property type="match status" value="1"/>
</dbReference>
<dbReference type="PANTHER" id="PTHR35848">
    <property type="entry name" value="OXALATE-BINDING PROTEIN"/>
    <property type="match status" value="1"/>
</dbReference>
<dbReference type="Pfam" id="PF00190">
    <property type="entry name" value="Cupin_1"/>
    <property type="match status" value="2"/>
</dbReference>
<keyword evidence="1 3" id="KW-0479">Metal-binding</keyword>
<dbReference type="InterPro" id="IPR011051">
    <property type="entry name" value="RmlC_Cupin_sf"/>
</dbReference>
<evidence type="ECO:0000256" key="3">
    <source>
        <dbReference type="PIRSR" id="PIRSR617774-2"/>
    </source>
</evidence>
<evidence type="ECO:0000256" key="2">
    <source>
        <dbReference type="PIRSR" id="PIRSR617774-1"/>
    </source>
</evidence>
<feature type="binding site" evidence="3">
    <location>
        <position position="320"/>
    </location>
    <ligand>
        <name>Mn(2+)</name>
        <dbReference type="ChEBI" id="CHEBI:29035"/>
        <label>2</label>
    </ligand>
</feature>
<feature type="binding site" evidence="3">
    <location>
        <position position="322"/>
    </location>
    <ligand>
        <name>Mn(2+)</name>
        <dbReference type="ChEBI" id="CHEBI:29035"/>
        <label>2</label>
    </ligand>
</feature>
<comment type="cofactor">
    <cofactor evidence="3">
        <name>Mn(2+)</name>
        <dbReference type="ChEBI" id="CHEBI:29035"/>
    </cofactor>
    <text evidence="3">Binds 2 manganese ions per subunit.</text>
</comment>
<feature type="region of interest" description="Disordered" evidence="4">
    <location>
        <begin position="1"/>
        <end position="20"/>
    </location>
</feature>
<keyword evidence="3" id="KW-0464">Manganese</keyword>
<gene>
    <name evidence="6" type="ORF">D3273_27005</name>
</gene>
<feature type="binding site" evidence="3">
    <location>
        <position position="137"/>
    </location>
    <ligand>
        <name>Mn(2+)</name>
        <dbReference type="ChEBI" id="CHEBI:29035"/>
        <label>1</label>
    </ligand>
</feature>
<proteinExistence type="predicted"/>
<dbReference type="InterPro" id="IPR006311">
    <property type="entry name" value="TAT_signal"/>
</dbReference>
<name>A0A4Q2TXN9_9HYPH</name>
<dbReference type="OrthoDB" id="1973590at2"/>